<feature type="compositionally biased region" description="Basic residues" evidence="1">
    <location>
        <begin position="524"/>
        <end position="533"/>
    </location>
</feature>
<evidence type="ECO:0000256" key="1">
    <source>
        <dbReference type="SAM" id="MobiDB-lite"/>
    </source>
</evidence>
<feature type="region of interest" description="Disordered" evidence="1">
    <location>
        <begin position="1"/>
        <end position="158"/>
    </location>
</feature>
<proteinExistence type="predicted"/>
<feature type="compositionally biased region" description="Low complexity" evidence="1">
    <location>
        <begin position="550"/>
        <end position="566"/>
    </location>
</feature>
<feature type="compositionally biased region" description="Basic and acidic residues" evidence="1">
    <location>
        <begin position="834"/>
        <end position="848"/>
    </location>
</feature>
<dbReference type="AlphaFoldDB" id="A0A182T5E0"/>
<feature type="compositionally biased region" description="Basic and acidic residues" evidence="1">
    <location>
        <begin position="813"/>
        <end position="823"/>
    </location>
</feature>
<feature type="compositionally biased region" description="Basic and acidic residues" evidence="1">
    <location>
        <begin position="679"/>
        <end position="688"/>
    </location>
</feature>
<feature type="compositionally biased region" description="Basic and acidic residues" evidence="1">
    <location>
        <begin position="911"/>
        <end position="923"/>
    </location>
</feature>
<feature type="compositionally biased region" description="Polar residues" evidence="1">
    <location>
        <begin position="38"/>
        <end position="50"/>
    </location>
</feature>
<feature type="compositionally biased region" description="Basic and acidic residues" evidence="1">
    <location>
        <begin position="432"/>
        <end position="445"/>
    </location>
</feature>
<feature type="region of interest" description="Disordered" evidence="1">
    <location>
        <begin position="1011"/>
        <end position="1131"/>
    </location>
</feature>
<dbReference type="VEuPathDB" id="VectorBase:AMAM019971"/>
<feature type="compositionally biased region" description="Basic and acidic residues" evidence="1">
    <location>
        <begin position="794"/>
        <end position="804"/>
    </location>
</feature>
<feature type="compositionally biased region" description="Basic and acidic residues" evidence="1">
    <location>
        <begin position="90"/>
        <end position="103"/>
    </location>
</feature>
<feature type="compositionally biased region" description="Low complexity" evidence="1">
    <location>
        <begin position="229"/>
        <end position="244"/>
    </location>
</feature>
<feature type="compositionally biased region" description="Polar residues" evidence="1">
    <location>
        <begin position="76"/>
        <end position="88"/>
    </location>
</feature>
<organism evidence="2 3">
    <name type="scientific">Anopheles maculatus</name>
    <dbReference type="NCBI Taxonomy" id="74869"/>
    <lineage>
        <taxon>Eukaryota</taxon>
        <taxon>Metazoa</taxon>
        <taxon>Ecdysozoa</taxon>
        <taxon>Arthropoda</taxon>
        <taxon>Hexapoda</taxon>
        <taxon>Insecta</taxon>
        <taxon>Pterygota</taxon>
        <taxon>Neoptera</taxon>
        <taxon>Endopterygota</taxon>
        <taxon>Diptera</taxon>
        <taxon>Nematocera</taxon>
        <taxon>Culicoidea</taxon>
        <taxon>Culicidae</taxon>
        <taxon>Anophelinae</taxon>
        <taxon>Anopheles</taxon>
        <taxon>Anopheles maculatus group</taxon>
    </lineage>
</organism>
<evidence type="ECO:0000313" key="2">
    <source>
        <dbReference type="EnsemblMetazoa" id="AMAM019971-PA"/>
    </source>
</evidence>
<feature type="compositionally biased region" description="Basic and acidic residues" evidence="1">
    <location>
        <begin position="1025"/>
        <end position="1039"/>
    </location>
</feature>
<feature type="compositionally biased region" description="Low complexity" evidence="1">
    <location>
        <begin position="127"/>
        <end position="157"/>
    </location>
</feature>
<feature type="compositionally biased region" description="Low complexity" evidence="1">
    <location>
        <begin position="104"/>
        <end position="116"/>
    </location>
</feature>
<feature type="compositionally biased region" description="Polar residues" evidence="1">
    <location>
        <begin position="567"/>
        <end position="581"/>
    </location>
</feature>
<feature type="compositionally biased region" description="Basic and acidic residues" evidence="1">
    <location>
        <begin position="751"/>
        <end position="764"/>
    </location>
</feature>
<name>A0A182T5E0_9DIPT</name>
<keyword evidence="3" id="KW-1185">Reference proteome</keyword>
<dbReference type="Proteomes" id="UP000075901">
    <property type="component" value="Unassembled WGS sequence"/>
</dbReference>
<feature type="region of interest" description="Disordered" evidence="1">
    <location>
        <begin position="425"/>
        <end position="973"/>
    </location>
</feature>
<feature type="compositionally biased region" description="Acidic residues" evidence="1">
    <location>
        <begin position="924"/>
        <end position="942"/>
    </location>
</feature>
<protein>
    <submittedName>
        <fullName evidence="2">Uncharacterized protein</fullName>
    </submittedName>
</protein>
<feature type="compositionally biased region" description="Basic and acidic residues" evidence="1">
    <location>
        <begin position="294"/>
        <end position="310"/>
    </location>
</feature>
<reference evidence="2" key="2">
    <citation type="submission" date="2020-05" db="UniProtKB">
        <authorList>
            <consortium name="EnsemblMetazoa"/>
        </authorList>
    </citation>
    <scope>IDENTIFICATION</scope>
    <source>
        <strain evidence="2">maculatus3</strain>
    </source>
</reference>
<feature type="compositionally biased region" description="Basic residues" evidence="1">
    <location>
        <begin position="960"/>
        <end position="973"/>
    </location>
</feature>
<evidence type="ECO:0000313" key="3">
    <source>
        <dbReference type="Proteomes" id="UP000075901"/>
    </source>
</evidence>
<accession>A0A182T5E0</accession>
<feature type="region of interest" description="Disordered" evidence="1">
    <location>
        <begin position="218"/>
        <end position="409"/>
    </location>
</feature>
<sequence length="1131" mass="120186">MLENRRERRRWQIHPKYSPLLSVESSKDGTKAVPTEPVANTSSSCPTTGTAVGKPEPLVNSSGKGNKHAVKAIKSDSASQPAPQNSAKASVKDTPDRSRKPTKEAGSASKKSSGSAEKSDAGKRKQSSGSNPASIASAASSGDGRAGSAGPSVASASIDLKLREKEKKIQKELKNLGVPDKTINQSIDAAYLLESAVESVVNPSISEMVKTKSRTTVALGKYGGGGENVIGSGVMARKSSITSEEGAEGETEKSSKESASGSAGKIKKSVTLKLNRQPGDGSKKMSGKGASPKEAGEKPASKSGRKDDKATASTSGSVNAAGVKTPASKASGQGAKSNKKANNSSGSSEPTKQKKSGVVEIASKGLEQQKTDALSELPVVKQLAEQEGTMSIGRGSSIEQEDHEEKNEEVQIRIDSIVKALEQEDIETPIGTKKESDADTRKEELADGAIVVTPPAVSTDGKAPNDGKTKKQPAPRKPPAKKEGPMATAKSKAKELNEKKKANAVDPANKKEVKFQEQSLASPAKRKYVKKPKAGGTTEDAASGEKPAKMAKAATAKKVSAASKIKQTNVKPNSKTQTTAQIKAEGGTTLTVASNDDKAVDASGESSKALAASTINTVPNRDRSSTENDDDVPLRQLQQKQTPVQPVTDTGTVSSKDKPTATGQPAAQEETVKSAQDQTTEKENDDRPNIGPEQNVPPSVAGPILAGLLKSTGKQGKRPYVRKNAASGGGGKNSKVAMAGSSCPMPLPEEGPSKERKLEKKDVYDFDDSESEVETPVKTGKPNFKRKSSVDISQSREDISRDAIEDSQSIKLTVDDEKKEEKPTATAIEADDGGGDKEKCNAEDETTKRTVPLKKQKRRIEAALSESVALSKKEQICGESSESEEEQNDPADPDAPEMKTKKKVTALAKQLKQETKEDSHSSADEADDDDEEGAGDAEEDENKDSADSDGCSSTDTVRTRVAKKRQSAKKRNVKLYGFWSGPKRHRVASLNALAKVHCLYENEMRGALESNLMSQSSGSRVIRTITKDGERIKKERICPEEESAGEESRSGEAAIGGAMPEPGTSNEPEQSKNKEPERKEGDKKREEKKESMKQERKEAPSQQQKHAESVAREEPKPKVKEEAPKKDSDQD</sequence>
<dbReference type="EnsemblMetazoa" id="AMAM019971-RA">
    <property type="protein sequence ID" value="AMAM019971-PA"/>
    <property type="gene ID" value="AMAM019971"/>
</dbReference>
<feature type="compositionally biased region" description="Basic and acidic residues" evidence="1">
    <location>
        <begin position="492"/>
        <end position="515"/>
    </location>
</feature>
<feature type="compositionally biased region" description="Low complexity" evidence="1">
    <location>
        <begin position="334"/>
        <end position="348"/>
    </location>
</feature>
<reference evidence="3" key="1">
    <citation type="submission" date="2013-09" db="EMBL/GenBank/DDBJ databases">
        <title>The Genome Sequence of Anopheles maculatus species B.</title>
        <authorList>
            <consortium name="The Broad Institute Genomics Platform"/>
            <person name="Neafsey D.E."/>
            <person name="Besansky N."/>
            <person name="Howell P."/>
            <person name="Walton C."/>
            <person name="Young S.K."/>
            <person name="Zeng Q."/>
            <person name="Gargeya S."/>
            <person name="Fitzgerald M."/>
            <person name="Haas B."/>
            <person name="Abouelleil A."/>
            <person name="Allen A.W."/>
            <person name="Alvarado L."/>
            <person name="Arachchi H.M."/>
            <person name="Berlin A.M."/>
            <person name="Chapman S.B."/>
            <person name="Gainer-Dewar J."/>
            <person name="Goldberg J."/>
            <person name="Griggs A."/>
            <person name="Gujja S."/>
            <person name="Hansen M."/>
            <person name="Howarth C."/>
            <person name="Imamovic A."/>
            <person name="Ireland A."/>
            <person name="Larimer J."/>
            <person name="McCowan C."/>
            <person name="Murphy C."/>
            <person name="Pearson M."/>
            <person name="Poon T.W."/>
            <person name="Priest M."/>
            <person name="Roberts A."/>
            <person name="Saif S."/>
            <person name="Shea T."/>
            <person name="Sisk P."/>
            <person name="Sykes S."/>
            <person name="Wortman J."/>
            <person name="Nusbaum C."/>
            <person name="Birren B."/>
        </authorList>
    </citation>
    <scope>NUCLEOTIDE SEQUENCE [LARGE SCALE GENOMIC DNA]</scope>
    <source>
        <strain evidence="3">maculatus3</strain>
    </source>
</reference>
<feature type="compositionally biased region" description="Basic and acidic residues" evidence="1">
    <location>
        <begin position="1069"/>
        <end position="1131"/>
    </location>
</feature>
<feature type="compositionally biased region" description="Acidic residues" evidence="1">
    <location>
        <begin position="881"/>
        <end position="895"/>
    </location>
</feature>
<feature type="compositionally biased region" description="Polar residues" evidence="1">
    <location>
        <begin position="636"/>
        <end position="654"/>
    </location>
</feature>